<reference evidence="4 5" key="1">
    <citation type="submission" date="2020-08" db="EMBL/GenBank/DDBJ databases">
        <title>Genomic Encyclopedia of Type Strains, Phase IV (KMG-IV): sequencing the most valuable type-strain genomes for metagenomic binning, comparative biology and taxonomic classification.</title>
        <authorList>
            <person name="Goeker M."/>
        </authorList>
    </citation>
    <scope>NUCLEOTIDE SEQUENCE [LARGE SCALE GENOMIC DNA]</scope>
    <source>
        <strain evidence="4 5">YIM 65646</strain>
    </source>
</reference>
<feature type="signal peptide" evidence="2">
    <location>
        <begin position="1"/>
        <end position="25"/>
    </location>
</feature>
<dbReference type="Proteomes" id="UP000548476">
    <property type="component" value="Unassembled WGS sequence"/>
</dbReference>
<evidence type="ECO:0000259" key="3">
    <source>
        <dbReference type="Pfam" id="PF01345"/>
    </source>
</evidence>
<comment type="caution">
    <text evidence="4">The sequence shown here is derived from an EMBL/GenBank/DDBJ whole genome shotgun (WGS) entry which is preliminary data.</text>
</comment>
<evidence type="ECO:0000313" key="4">
    <source>
        <dbReference type="EMBL" id="MBB6037835.1"/>
    </source>
</evidence>
<organism evidence="4 5">
    <name type="scientific">Phytomonospora endophytica</name>
    <dbReference type="NCBI Taxonomy" id="714109"/>
    <lineage>
        <taxon>Bacteria</taxon>
        <taxon>Bacillati</taxon>
        <taxon>Actinomycetota</taxon>
        <taxon>Actinomycetes</taxon>
        <taxon>Micromonosporales</taxon>
        <taxon>Micromonosporaceae</taxon>
        <taxon>Phytomonospora</taxon>
    </lineage>
</organism>
<feature type="chain" id="PRO_5039400849" evidence="2">
    <location>
        <begin position="26"/>
        <end position="247"/>
    </location>
</feature>
<proteinExistence type="predicted"/>
<keyword evidence="1" id="KW-0472">Membrane</keyword>
<dbReference type="RefSeq" id="WP_184790651.1">
    <property type="nucleotide sequence ID" value="NZ_BONT01000065.1"/>
</dbReference>
<dbReference type="InterPro" id="IPR001434">
    <property type="entry name" value="OmcB-like_DUF11"/>
</dbReference>
<keyword evidence="1" id="KW-0812">Transmembrane</keyword>
<dbReference type="EMBL" id="JACHGT010000014">
    <property type="protein sequence ID" value="MBB6037835.1"/>
    <property type="molecule type" value="Genomic_DNA"/>
</dbReference>
<keyword evidence="5" id="KW-1185">Reference proteome</keyword>
<keyword evidence="2" id="KW-0732">Signal</keyword>
<evidence type="ECO:0000256" key="1">
    <source>
        <dbReference type="SAM" id="Phobius"/>
    </source>
</evidence>
<keyword evidence="1" id="KW-1133">Transmembrane helix</keyword>
<sequence length="247" mass="24927">MTMSIARAGGHALVCVALVASFAAAPDAAAEPASADVAVELTTEPFGAGLGEPVEHRIAIRNRGPATATDVAVSFTTSLPVVTADLKDGGHCTLTDGTALSCHWSKLRPTGEAAPLTVVLRGRLAATPPLGGLVRNTAAVGTAAPGPRTADDTSANAYLLDPVPVEEAAPVASAPAAVAAAAPKPSRTPLYTIFTLLLAVAVAAMAAGFLARRRDPFAALRQPAGSLAGRVRARFARRAAATEQVSR</sequence>
<name>A0A841FP06_9ACTN</name>
<accession>A0A841FP06</accession>
<evidence type="ECO:0000256" key="2">
    <source>
        <dbReference type="SAM" id="SignalP"/>
    </source>
</evidence>
<dbReference type="AlphaFoldDB" id="A0A841FP06"/>
<evidence type="ECO:0000313" key="5">
    <source>
        <dbReference type="Proteomes" id="UP000548476"/>
    </source>
</evidence>
<dbReference type="Pfam" id="PF01345">
    <property type="entry name" value="DUF11"/>
    <property type="match status" value="1"/>
</dbReference>
<feature type="transmembrane region" description="Helical" evidence="1">
    <location>
        <begin position="190"/>
        <end position="211"/>
    </location>
</feature>
<feature type="domain" description="DUF11" evidence="3">
    <location>
        <begin position="36"/>
        <end position="155"/>
    </location>
</feature>
<protein>
    <submittedName>
        <fullName evidence="4">Putative repeat protein (TIGR01451 family)</fullName>
    </submittedName>
</protein>
<gene>
    <name evidence="4" type="ORF">HNR73_005715</name>
</gene>